<comment type="caution">
    <text evidence="2">The sequence shown here is derived from an EMBL/GenBank/DDBJ whole genome shotgun (WGS) entry which is preliminary data.</text>
</comment>
<accession>A0A542ZNT4</accession>
<reference evidence="2 3" key="1">
    <citation type="submission" date="2019-06" db="EMBL/GenBank/DDBJ databases">
        <title>Sequencing the genomes of 1000 actinobacteria strains.</title>
        <authorList>
            <person name="Klenk H.-P."/>
        </authorList>
    </citation>
    <scope>NUCLEOTIDE SEQUENCE [LARGE SCALE GENOMIC DNA]</scope>
    <source>
        <strain evidence="2 3">DSM 4813</strain>
    </source>
</reference>
<organism evidence="2 3">
    <name type="scientific">Rarobacter faecitabidus</name>
    <dbReference type="NCBI Taxonomy" id="13243"/>
    <lineage>
        <taxon>Bacteria</taxon>
        <taxon>Bacillati</taxon>
        <taxon>Actinomycetota</taxon>
        <taxon>Actinomycetes</taxon>
        <taxon>Micrococcales</taxon>
        <taxon>Rarobacteraceae</taxon>
        <taxon>Rarobacter</taxon>
    </lineage>
</organism>
<proteinExistence type="predicted"/>
<dbReference type="EMBL" id="VFOS01000002">
    <property type="protein sequence ID" value="TQL62013.1"/>
    <property type="molecule type" value="Genomic_DNA"/>
</dbReference>
<dbReference type="RefSeq" id="WP_142120924.1">
    <property type="nucleotide sequence ID" value="NZ_BAAASV010000002.1"/>
</dbReference>
<gene>
    <name evidence="2" type="ORF">FB461_1645</name>
</gene>
<evidence type="ECO:0000313" key="2">
    <source>
        <dbReference type="EMBL" id="TQL62013.1"/>
    </source>
</evidence>
<protein>
    <recommendedName>
        <fullName evidence="4">WD40 repeat protein</fullName>
    </recommendedName>
</protein>
<sequence>MPDLPASHSSAQPPIRPRSDGTLTRFRRFIAAVGALVIALPLALATGSAPATAATGGGSILFVKNSNVWIADGDGRNARAVTTTGTSSNPWYSPTQSNAGIVVAGRGPLVYRMDQSGNVLNTLDLPALEDSAGNLLDGAPAKLAISHDGTLIAYTYHFYSCSWGCYVRAVTAFTSSTKVSPPGAYGVTHYDNPEWVSPSRVIVDGWLTQIIRFYDLARGDFFWFDEDSYTPDDKILNDPALSPDGKHAAAVRGEFDESSIIWYDVTGNPKAGARPPIPTPVCVTNTAQGFANPTFSADSKALAWEEPDGIWVVDQLNPGDCTTIKARLVISGGSQPSWSAATIKPYKPVKAGTGAKKITSKKAPKIKGTAKVGRKLTAGKGTWGVKPTSVTYRWYRGSKPIKGATKAAYRLTKKDRGKKIRVKVTAKRAGYASKSRFSKAVKVRK</sequence>
<evidence type="ECO:0008006" key="4">
    <source>
        <dbReference type="Google" id="ProtNLM"/>
    </source>
</evidence>
<feature type="region of interest" description="Disordered" evidence="1">
    <location>
        <begin position="1"/>
        <end position="20"/>
    </location>
</feature>
<dbReference type="InterPro" id="IPR011042">
    <property type="entry name" value="6-blade_b-propeller_TolB-like"/>
</dbReference>
<dbReference type="SUPFAM" id="SSF69322">
    <property type="entry name" value="Tricorn protease domain 2"/>
    <property type="match status" value="1"/>
</dbReference>
<evidence type="ECO:0000313" key="3">
    <source>
        <dbReference type="Proteomes" id="UP000315389"/>
    </source>
</evidence>
<name>A0A542ZNT4_RARFA</name>
<dbReference type="Gene3D" id="2.120.10.30">
    <property type="entry name" value="TolB, C-terminal domain"/>
    <property type="match status" value="1"/>
</dbReference>
<keyword evidence="3" id="KW-1185">Reference proteome</keyword>
<evidence type="ECO:0000256" key="1">
    <source>
        <dbReference type="SAM" id="MobiDB-lite"/>
    </source>
</evidence>
<dbReference type="AlphaFoldDB" id="A0A542ZNT4"/>
<dbReference type="Proteomes" id="UP000315389">
    <property type="component" value="Unassembled WGS sequence"/>
</dbReference>
<dbReference type="OrthoDB" id="262125at2"/>
<dbReference type="Gene3D" id="2.60.40.2700">
    <property type="match status" value="1"/>
</dbReference>